<dbReference type="Proteomes" id="UP001307839">
    <property type="component" value="Unassembled WGS sequence"/>
</dbReference>
<feature type="transmembrane region" description="Helical" evidence="6">
    <location>
        <begin position="163"/>
        <end position="181"/>
    </location>
</feature>
<keyword evidence="2" id="KW-1003">Cell membrane</keyword>
<evidence type="ECO:0000256" key="5">
    <source>
        <dbReference type="ARBA" id="ARBA00023136"/>
    </source>
</evidence>
<keyword evidence="3 6" id="KW-0812">Transmembrane</keyword>
<feature type="transmembrane region" description="Helical" evidence="6">
    <location>
        <begin position="51"/>
        <end position="72"/>
    </location>
</feature>
<feature type="transmembrane region" description="Helical" evidence="6">
    <location>
        <begin position="112"/>
        <end position="132"/>
    </location>
</feature>
<feature type="transmembrane region" description="Helical" evidence="6">
    <location>
        <begin position="84"/>
        <end position="106"/>
    </location>
</feature>
<dbReference type="PANTHER" id="PTHR39087:SF2">
    <property type="entry name" value="UPF0104 MEMBRANE PROTEIN MJ1595"/>
    <property type="match status" value="1"/>
</dbReference>
<evidence type="ECO:0000256" key="3">
    <source>
        <dbReference type="ARBA" id="ARBA00022692"/>
    </source>
</evidence>
<dbReference type="RefSeq" id="WP_330078946.1">
    <property type="nucleotide sequence ID" value="NZ_JAZDCU010000003.1"/>
</dbReference>
<feature type="transmembrane region" description="Helical" evidence="6">
    <location>
        <begin position="139"/>
        <end position="157"/>
    </location>
</feature>
<accession>A0AB35WMI6</accession>
<name>A0AB35WMI6_9PSED</name>
<organism evidence="7 8">
    <name type="scientific">Pseudomonas auratipiscis</name>
    <dbReference type="NCBI Taxonomy" id="3115853"/>
    <lineage>
        <taxon>Bacteria</taxon>
        <taxon>Pseudomonadati</taxon>
        <taxon>Pseudomonadota</taxon>
        <taxon>Gammaproteobacteria</taxon>
        <taxon>Pseudomonadales</taxon>
        <taxon>Pseudomonadaceae</taxon>
        <taxon>Pseudomonas</taxon>
    </lineage>
</organism>
<feature type="transmembrane region" description="Helical" evidence="6">
    <location>
        <begin position="236"/>
        <end position="264"/>
    </location>
</feature>
<dbReference type="AlphaFoldDB" id="A0AB35WMI6"/>
<evidence type="ECO:0000256" key="4">
    <source>
        <dbReference type="ARBA" id="ARBA00022989"/>
    </source>
</evidence>
<dbReference type="Pfam" id="PF03706">
    <property type="entry name" value="LPG_synthase_TM"/>
    <property type="match status" value="1"/>
</dbReference>
<evidence type="ECO:0000256" key="2">
    <source>
        <dbReference type="ARBA" id="ARBA00022475"/>
    </source>
</evidence>
<dbReference type="PANTHER" id="PTHR39087">
    <property type="entry name" value="UPF0104 MEMBRANE PROTEIN MJ1595"/>
    <property type="match status" value="1"/>
</dbReference>
<keyword evidence="5 6" id="KW-0472">Membrane</keyword>
<protein>
    <submittedName>
        <fullName evidence="7">Lysylphosphatidylglycerol synthase domain-containing protein</fullName>
    </submittedName>
</protein>
<reference evidence="7 8" key="1">
    <citation type="submission" date="2024-01" db="EMBL/GenBank/DDBJ databases">
        <title>Unpublished Manusciprt.</title>
        <authorList>
            <person name="Duman M."/>
            <person name="Valdes E.G."/>
            <person name="Ajmi N."/>
            <person name="Altun S."/>
            <person name="Saticioglu I.B."/>
        </authorList>
    </citation>
    <scope>NUCLEOTIDE SEQUENCE [LARGE SCALE GENOMIC DNA]</scope>
    <source>
        <strain evidence="7 8">120P</strain>
    </source>
</reference>
<comment type="caution">
    <text evidence="7">The sequence shown here is derived from an EMBL/GenBank/DDBJ whole genome shotgun (WGS) entry which is preliminary data.</text>
</comment>
<gene>
    <name evidence="7" type="ORF">V0R53_05165</name>
</gene>
<dbReference type="EMBL" id="JAZDQP010000003">
    <property type="protein sequence ID" value="MEE1865781.1"/>
    <property type="molecule type" value="Genomic_DNA"/>
</dbReference>
<feature type="transmembrane region" description="Helical" evidence="6">
    <location>
        <begin position="276"/>
        <end position="302"/>
    </location>
</feature>
<feature type="transmembrane region" description="Helical" evidence="6">
    <location>
        <begin position="12"/>
        <end position="31"/>
    </location>
</feature>
<evidence type="ECO:0000256" key="6">
    <source>
        <dbReference type="SAM" id="Phobius"/>
    </source>
</evidence>
<sequence>MTTSSSHWRRARQLLTLAFFILVPVLLYTLLKNLDWQEVRHALASYRWQTLALAGLISACSFALFSCYDLVGRRYTGHDLPARQVLPLAFVCYAFNLNLSAWVGAIALRYRLYTRLGLSVATITRILSLGLLTNWLGYFFLAGTLFLCGFPGLPAGFEIGSTGLRLIGLLLLLAALAYLAACRFSRRRTFRIRDHRITLPSLPMAALQLVMGASNWALMALVVFSLLPDKVGYPTILAVLMISSIAGVITHIPAGLGVLETVFLTLLQATYGKGTLFAALIGYRVVYFLLPLLVAGLVYLLLERLASQRTSESRSGSAG</sequence>
<proteinExistence type="predicted"/>
<feature type="transmembrane region" description="Helical" evidence="6">
    <location>
        <begin position="202"/>
        <end position="224"/>
    </location>
</feature>
<evidence type="ECO:0000313" key="7">
    <source>
        <dbReference type="EMBL" id="MEE1865781.1"/>
    </source>
</evidence>
<evidence type="ECO:0000313" key="8">
    <source>
        <dbReference type="Proteomes" id="UP001307839"/>
    </source>
</evidence>
<dbReference type="GO" id="GO:0005886">
    <property type="term" value="C:plasma membrane"/>
    <property type="evidence" value="ECO:0007669"/>
    <property type="project" value="UniProtKB-SubCell"/>
</dbReference>
<evidence type="ECO:0000256" key="1">
    <source>
        <dbReference type="ARBA" id="ARBA00004651"/>
    </source>
</evidence>
<comment type="subcellular location">
    <subcellularLocation>
        <location evidence="1">Cell membrane</location>
        <topology evidence="1">Multi-pass membrane protein</topology>
    </subcellularLocation>
</comment>
<keyword evidence="4 6" id="KW-1133">Transmembrane helix</keyword>
<keyword evidence="8" id="KW-1185">Reference proteome</keyword>
<dbReference type="InterPro" id="IPR022791">
    <property type="entry name" value="L-PG_synthase/AglD"/>
</dbReference>